<keyword evidence="3 6" id="KW-0479">Metal-binding</keyword>
<dbReference type="InterPro" id="IPR001128">
    <property type="entry name" value="Cyt_P450"/>
</dbReference>
<proteinExistence type="inferred from homology"/>
<dbReference type="OrthoDB" id="1470350at2759"/>
<dbReference type="RefSeq" id="XP_013283658.1">
    <property type="nucleotide sequence ID" value="XM_013428204.1"/>
</dbReference>
<evidence type="ECO:0000256" key="2">
    <source>
        <dbReference type="ARBA" id="ARBA00010617"/>
    </source>
</evidence>
<organism evidence="8 9">
    <name type="scientific">Fonsecaea pedrosoi CBS 271.37</name>
    <dbReference type="NCBI Taxonomy" id="1442368"/>
    <lineage>
        <taxon>Eukaryota</taxon>
        <taxon>Fungi</taxon>
        <taxon>Dikarya</taxon>
        <taxon>Ascomycota</taxon>
        <taxon>Pezizomycotina</taxon>
        <taxon>Eurotiomycetes</taxon>
        <taxon>Chaetothyriomycetidae</taxon>
        <taxon>Chaetothyriales</taxon>
        <taxon>Herpotrichiellaceae</taxon>
        <taxon>Fonsecaea</taxon>
    </lineage>
</organism>
<accession>A0A0D2GMT2</accession>
<dbReference type="PANTHER" id="PTHR24305">
    <property type="entry name" value="CYTOCHROME P450"/>
    <property type="match status" value="1"/>
</dbReference>
<keyword evidence="6 7" id="KW-0349">Heme</keyword>
<keyword evidence="5 6" id="KW-0408">Iron</keyword>
<keyword evidence="9" id="KW-1185">Reference proteome</keyword>
<sequence length="416" mass="47647">MFTMMDRKQHAERKKMISKSYTKSTILSSGALRETLNVLVSEQLLPLIEESSTTRIPIEVCDLNRAYAMDIFTSYQYGSSLKTTFIQDMKRRQWYFTRYFRSRPYFFAMTEMPGFLTLLSRLSAPFRARSIKKALNELENWNLEMCDKAVGLIIAEESSGIGIAKREYPVILAQLYVSLQRLHSEITDLSSPQKQSAYPFRYELASEMFDHNLGAHETIGNAISCIQFELSRHPKVQEKLRTELQKLVPIQSSCRGGSEILLPSLQAVDSCPFLNAVILETFRVWPVARTRPRLSPTVCSLEGYGNIPRHVKIQVYPYTLHRNVDVFSEPDAWIPERWTCSGPEKVETMRKWLLPFGGGERMCIGNHFANITTKYLIAAIYTKYTSTVVFQRDMNLTDGFIAGPQGGKLTLQFQHA</sequence>
<dbReference type="STRING" id="1442368.A0A0D2GMT2"/>
<keyword evidence="4 7" id="KW-0560">Oxidoreductase</keyword>
<dbReference type="Proteomes" id="UP000053029">
    <property type="component" value="Unassembled WGS sequence"/>
</dbReference>
<dbReference type="GO" id="GO:0016705">
    <property type="term" value="F:oxidoreductase activity, acting on paired donors, with incorporation or reduction of molecular oxygen"/>
    <property type="evidence" value="ECO:0007669"/>
    <property type="project" value="InterPro"/>
</dbReference>
<comment type="cofactor">
    <cofactor evidence="1 6">
        <name>heme</name>
        <dbReference type="ChEBI" id="CHEBI:30413"/>
    </cofactor>
</comment>
<evidence type="ECO:0000256" key="6">
    <source>
        <dbReference type="PIRSR" id="PIRSR602403-1"/>
    </source>
</evidence>
<evidence type="ECO:0000256" key="3">
    <source>
        <dbReference type="ARBA" id="ARBA00022723"/>
    </source>
</evidence>
<evidence type="ECO:0000256" key="5">
    <source>
        <dbReference type="ARBA" id="ARBA00023004"/>
    </source>
</evidence>
<evidence type="ECO:0000256" key="4">
    <source>
        <dbReference type="ARBA" id="ARBA00023002"/>
    </source>
</evidence>
<evidence type="ECO:0000313" key="9">
    <source>
        <dbReference type="Proteomes" id="UP000053029"/>
    </source>
</evidence>
<dbReference type="InterPro" id="IPR036396">
    <property type="entry name" value="Cyt_P450_sf"/>
</dbReference>
<dbReference type="PRINTS" id="PR00465">
    <property type="entry name" value="EP450IV"/>
</dbReference>
<reference evidence="8 9" key="1">
    <citation type="submission" date="2015-01" db="EMBL/GenBank/DDBJ databases">
        <title>The Genome Sequence of Fonsecaea pedrosoi CBS 271.37.</title>
        <authorList>
            <consortium name="The Broad Institute Genomics Platform"/>
            <person name="Cuomo C."/>
            <person name="de Hoog S."/>
            <person name="Gorbushina A."/>
            <person name="Stielow B."/>
            <person name="Teixiera M."/>
            <person name="Abouelleil A."/>
            <person name="Chapman S.B."/>
            <person name="Priest M."/>
            <person name="Young S.K."/>
            <person name="Wortman J."/>
            <person name="Nusbaum C."/>
            <person name="Birren B."/>
        </authorList>
    </citation>
    <scope>NUCLEOTIDE SEQUENCE [LARGE SCALE GENOMIC DNA]</scope>
    <source>
        <strain evidence="8 9">CBS 271.37</strain>
    </source>
</reference>
<dbReference type="InterPro" id="IPR017972">
    <property type="entry name" value="Cyt_P450_CS"/>
</dbReference>
<keyword evidence="7" id="KW-0503">Monooxygenase</keyword>
<gene>
    <name evidence="8" type="ORF">Z517_06465</name>
</gene>
<dbReference type="PANTHER" id="PTHR24305:SF166">
    <property type="entry name" value="CYTOCHROME P450 12A4, MITOCHONDRIAL-RELATED"/>
    <property type="match status" value="1"/>
</dbReference>
<dbReference type="SUPFAM" id="SSF48264">
    <property type="entry name" value="Cytochrome P450"/>
    <property type="match status" value="1"/>
</dbReference>
<comment type="similarity">
    <text evidence="2 7">Belongs to the cytochrome P450 family.</text>
</comment>
<name>A0A0D2GMT2_9EURO</name>
<dbReference type="Pfam" id="PF00067">
    <property type="entry name" value="p450"/>
    <property type="match status" value="1"/>
</dbReference>
<dbReference type="PRINTS" id="PR00385">
    <property type="entry name" value="P450"/>
</dbReference>
<evidence type="ECO:0000313" key="8">
    <source>
        <dbReference type="EMBL" id="KIW79850.1"/>
    </source>
</evidence>
<dbReference type="PROSITE" id="PS00086">
    <property type="entry name" value="CYTOCHROME_P450"/>
    <property type="match status" value="1"/>
</dbReference>
<evidence type="ECO:0008006" key="10">
    <source>
        <dbReference type="Google" id="ProtNLM"/>
    </source>
</evidence>
<dbReference type="InterPro" id="IPR002403">
    <property type="entry name" value="Cyt_P450_E_grp-IV"/>
</dbReference>
<evidence type="ECO:0000256" key="1">
    <source>
        <dbReference type="ARBA" id="ARBA00001971"/>
    </source>
</evidence>
<evidence type="ECO:0000256" key="7">
    <source>
        <dbReference type="RuleBase" id="RU000461"/>
    </source>
</evidence>
<dbReference type="InterPro" id="IPR050121">
    <property type="entry name" value="Cytochrome_P450_monoxygenase"/>
</dbReference>
<dbReference type="GO" id="GO:0004497">
    <property type="term" value="F:monooxygenase activity"/>
    <property type="evidence" value="ECO:0007669"/>
    <property type="project" value="UniProtKB-KW"/>
</dbReference>
<dbReference type="GO" id="GO:0005506">
    <property type="term" value="F:iron ion binding"/>
    <property type="evidence" value="ECO:0007669"/>
    <property type="project" value="InterPro"/>
</dbReference>
<dbReference type="AlphaFoldDB" id="A0A0D2GMT2"/>
<feature type="binding site" description="axial binding residue" evidence="6">
    <location>
        <position position="363"/>
    </location>
    <ligand>
        <name>heme</name>
        <dbReference type="ChEBI" id="CHEBI:30413"/>
    </ligand>
    <ligandPart>
        <name>Fe</name>
        <dbReference type="ChEBI" id="CHEBI:18248"/>
    </ligandPart>
</feature>
<dbReference type="HOGENOM" id="CLU_001570_14_2_1"/>
<dbReference type="EMBL" id="KN846972">
    <property type="protein sequence ID" value="KIW79850.1"/>
    <property type="molecule type" value="Genomic_DNA"/>
</dbReference>
<dbReference type="GeneID" id="25305955"/>
<protein>
    <recommendedName>
        <fullName evidence="10">Cytochrome P450</fullName>
    </recommendedName>
</protein>
<dbReference type="VEuPathDB" id="FungiDB:Z517_06465"/>
<dbReference type="GO" id="GO:0020037">
    <property type="term" value="F:heme binding"/>
    <property type="evidence" value="ECO:0007669"/>
    <property type="project" value="InterPro"/>
</dbReference>
<dbReference type="Gene3D" id="1.10.630.10">
    <property type="entry name" value="Cytochrome P450"/>
    <property type="match status" value="1"/>
</dbReference>